<keyword evidence="2" id="KW-1185">Reference proteome</keyword>
<proteinExistence type="predicted"/>
<gene>
    <name evidence="1" type="ORF">V1517DRAFT_17612</name>
</gene>
<evidence type="ECO:0000313" key="2">
    <source>
        <dbReference type="Proteomes" id="UP001489719"/>
    </source>
</evidence>
<name>A0ACC3TH50_9ASCO</name>
<organism evidence="1 2">
    <name type="scientific">Lipomyces orientalis</name>
    <dbReference type="NCBI Taxonomy" id="1233043"/>
    <lineage>
        <taxon>Eukaryota</taxon>
        <taxon>Fungi</taxon>
        <taxon>Dikarya</taxon>
        <taxon>Ascomycota</taxon>
        <taxon>Saccharomycotina</taxon>
        <taxon>Lipomycetes</taxon>
        <taxon>Lipomycetales</taxon>
        <taxon>Lipomycetaceae</taxon>
        <taxon>Lipomyces</taxon>
    </lineage>
</organism>
<dbReference type="Proteomes" id="UP001489719">
    <property type="component" value="Unassembled WGS sequence"/>
</dbReference>
<dbReference type="EMBL" id="MU970146">
    <property type="protein sequence ID" value="KAK9320076.1"/>
    <property type="molecule type" value="Genomic_DNA"/>
</dbReference>
<protein>
    <submittedName>
        <fullName evidence="1">Uncharacterized protein</fullName>
    </submittedName>
</protein>
<reference evidence="2" key="1">
    <citation type="journal article" date="2024" name="Front. Bioeng. Biotechnol.">
        <title>Genome-scale model development and genomic sequencing of the oleaginous clade Lipomyces.</title>
        <authorList>
            <person name="Czajka J.J."/>
            <person name="Han Y."/>
            <person name="Kim J."/>
            <person name="Mondo S.J."/>
            <person name="Hofstad B.A."/>
            <person name="Robles A."/>
            <person name="Haridas S."/>
            <person name="Riley R."/>
            <person name="LaButti K."/>
            <person name="Pangilinan J."/>
            <person name="Andreopoulos W."/>
            <person name="Lipzen A."/>
            <person name="Yan J."/>
            <person name="Wang M."/>
            <person name="Ng V."/>
            <person name="Grigoriev I.V."/>
            <person name="Spatafora J.W."/>
            <person name="Magnuson J.K."/>
            <person name="Baker S.E."/>
            <person name="Pomraning K.R."/>
        </authorList>
    </citation>
    <scope>NUCLEOTIDE SEQUENCE [LARGE SCALE GENOMIC DNA]</scope>
    <source>
        <strain evidence="2">CBS 10300</strain>
    </source>
</reference>
<sequence>MKVLELDRFSGEHTGLWRDQNENIVVVVSGVSNTKDAFTESRPAFFINDTPDAESFRSLASGFIREAQQLVGDLSVRIFGNSLESFISVVPDMDLCINGHEEVISRAQCINSDLDLTADFKETFGEFAEVFDAESSVDAAFMDEALAFNSFINSFAQSIKSDSQLAVLFFNSLNSVLVQYGADSIKYNVASALVNKLLQQLVLETAPSTPITAVLLPGGAQTASSKKVKRGVNTEAFGNQHVSPAVSVGILAETPSYTTQEECEIMTNFCSGGHGICMQMYGQEGFYGCSCISTYDETTRQRTFWAGDYCQKTDVTVPFQIFFWFLIISVLFLAWTIKAMMSIGSEELPAVLAAATMVQTKA</sequence>
<evidence type="ECO:0000313" key="1">
    <source>
        <dbReference type="EMBL" id="KAK9320076.1"/>
    </source>
</evidence>
<comment type="caution">
    <text evidence="1">The sequence shown here is derived from an EMBL/GenBank/DDBJ whole genome shotgun (WGS) entry which is preliminary data.</text>
</comment>
<accession>A0ACC3TH50</accession>